<dbReference type="AlphaFoldDB" id="A0ABD0MWU4"/>
<gene>
    <name evidence="2" type="ORF">M9458_052276</name>
</gene>
<organism evidence="2 3">
    <name type="scientific">Cirrhinus mrigala</name>
    <name type="common">Mrigala</name>
    <dbReference type="NCBI Taxonomy" id="683832"/>
    <lineage>
        <taxon>Eukaryota</taxon>
        <taxon>Metazoa</taxon>
        <taxon>Chordata</taxon>
        <taxon>Craniata</taxon>
        <taxon>Vertebrata</taxon>
        <taxon>Euteleostomi</taxon>
        <taxon>Actinopterygii</taxon>
        <taxon>Neopterygii</taxon>
        <taxon>Teleostei</taxon>
        <taxon>Ostariophysi</taxon>
        <taxon>Cypriniformes</taxon>
        <taxon>Cyprinidae</taxon>
        <taxon>Labeoninae</taxon>
        <taxon>Labeonini</taxon>
        <taxon>Cirrhinus</taxon>
    </lineage>
</organism>
<reference evidence="2 3" key="1">
    <citation type="submission" date="2024-05" db="EMBL/GenBank/DDBJ databases">
        <title>Genome sequencing and assembly of Indian major carp, Cirrhinus mrigala (Hamilton, 1822).</title>
        <authorList>
            <person name="Mohindra V."/>
            <person name="Chowdhury L.M."/>
            <person name="Lal K."/>
            <person name="Jena J.K."/>
        </authorList>
    </citation>
    <scope>NUCLEOTIDE SEQUENCE [LARGE SCALE GENOMIC DNA]</scope>
    <source>
        <strain evidence="2">CM1030</strain>
        <tissue evidence="2">Blood</tissue>
    </source>
</reference>
<feature type="region of interest" description="Disordered" evidence="1">
    <location>
        <begin position="23"/>
        <end position="106"/>
    </location>
</feature>
<evidence type="ECO:0000313" key="2">
    <source>
        <dbReference type="EMBL" id="KAL0152553.1"/>
    </source>
</evidence>
<protein>
    <submittedName>
        <fullName evidence="2">Uncharacterized protein</fullName>
    </submittedName>
</protein>
<dbReference type="Proteomes" id="UP001529510">
    <property type="component" value="Unassembled WGS sequence"/>
</dbReference>
<proteinExistence type="predicted"/>
<feature type="compositionally biased region" description="Basic and acidic residues" evidence="1">
    <location>
        <begin position="70"/>
        <end position="98"/>
    </location>
</feature>
<dbReference type="EMBL" id="JAMKFB020000189">
    <property type="protein sequence ID" value="KAL0152553.1"/>
    <property type="molecule type" value="Genomic_DNA"/>
</dbReference>
<evidence type="ECO:0000313" key="3">
    <source>
        <dbReference type="Proteomes" id="UP001529510"/>
    </source>
</evidence>
<accession>A0ABD0MWU4</accession>
<name>A0ABD0MWU4_CIRMR</name>
<keyword evidence="3" id="KW-1185">Reference proteome</keyword>
<sequence>MGEGVSGKSTAETWPFFVLMDEVSGQRPSNNPPVLIASIPGETLGPSSAVGDHEEEPAPPPPPTKKRRARKDELVELLREDMRFQRETEERRARESRENGTTVFSS</sequence>
<evidence type="ECO:0000256" key="1">
    <source>
        <dbReference type="SAM" id="MobiDB-lite"/>
    </source>
</evidence>
<comment type="caution">
    <text evidence="2">The sequence shown here is derived from an EMBL/GenBank/DDBJ whole genome shotgun (WGS) entry which is preliminary data.</text>
</comment>